<evidence type="ECO:0000256" key="3">
    <source>
        <dbReference type="ARBA" id="ARBA00022723"/>
    </source>
</evidence>
<keyword evidence="5" id="KW-0378">Hydrolase</keyword>
<evidence type="ECO:0000256" key="8">
    <source>
        <dbReference type="ARBA" id="ARBA00023118"/>
    </source>
</evidence>
<evidence type="ECO:0000256" key="4">
    <source>
        <dbReference type="ARBA" id="ARBA00022741"/>
    </source>
</evidence>
<evidence type="ECO:0000313" key="12">
    <source>
        <dbReference type="EMBL" id="QJW98353.1"/>
    </source>
</evidence>
<protein>
    <submittedName>
        <fullName evidence="12">CRISPR-associated helicase Cas3</fullName>
    </submittedName>
</protein>
<dbReference type="InterPro" id="IPR006483">
    <property type="entry name" value="CRISPR-assoc_Cas3_HD"/>
</dbReference>
<dbReference type="NCBIfam" id="TIGR01596">
    <property type="entry name" value="cas3_HD"/>
    <property type="match status" value="1"/>
</dbReference>
<evidence type="ECO:0000259" key="11">
    <source>
        <dbReference type="PROSITE" id="PS51643"/>
    </source>
</evidence>
<dbReference type="KEGG" id="ftj:FTUN_5941"/>
<dbReference type="Proteomes" id="UP000503447">
    <property type="component" value="Chromosome"/>
</dbReference>
<evidence type="ECO:0000256" key="2">
    <source>
        <dbReference type="ARBA" id="ARBA00009046"/>
    </source>
</evidence>
<feature type="domain" description="Helicase ATP-binding" evidence="10">
    <location>
        <begin position="41"/>
        <end position="242"/>
    </location>
</feature>
<dbReference type="GO" id="GO:0051607">
    <property type="term" value="P:defense response to virus"/>
    <property type="evidence" value="ECO:0007669"/>
    <property type="project" value="UniProtKB-KW"/>
</dbReference>
<dbReference type="GO" id="GO:0016787">
    <property type="term" value="F:hydrolase activity"/>
    <property type="evidence" value="ECO:0007669"/>
    <property type="project" value="UniProtKB-KW"/>
</dbReference>
<keyword evidence="13" id="KW-1185">Reference proteome</keyword>
<gene>
    <name evidence="12" type="ORF">FTUN_5941</name>
</gene>
<dbReference type="GO" id="GO:0003677">
    <property type="term" value="F:DNA binding"/>
    <property type="evidence" value="ECO:0007669"/>
    <property type="project" value="InterPro"/>
</dbReference>
<dbReference type="SUPFAM" id="SSF52540">
    <property type="entry name" value="P-loop containing nucleoside triphosphate hydrolases"/>
    <property type="match status" value="1"/>
</dbReference>
<dbReference type="InterPro" id="IPR006935">
    <property type="entry name" value="Helicase/UvrB_N"/>
</dbReference>
<proteinExistence type="inferred from homology"/>
<dbReference type="PROSITE" id="PS51192">
    <property type="entry name" value="HELICASE_ATP_BIND_1"/>
    <property type="match status" value="1"/>
</dbReference>
<reference evidence="13" key="1">
    <citation type="submission" date="2020-05" db="EMBL/GenBank/DDBJ databases">
        <title>Frigoriglobus tundricola gen. nov., sp. nov., a psychrotolerant cellulolytic planctomycete of the family Gemmataceae with two divergent copies of 16S rRNA gene.</title>
        <authorList>
            <person name="Kulichevskaya I.S."/>
            <person name="Ivanova A.A."/>
            <person name="Naumoff D.G."/>
            <person name="Beletsky A.V."/>
            <person name="Rijpstra W.I.C."/>
            <person name="Sinninghe Damste J.S."/>
            <person name="Mardanov A.V."/>
            <person name="Ravin N.V."/>
            <person name="Dedysh S.N."/>
        </authorList>
    </citation>
    <scope>NUCLEOTIDE SEQUENCE [LARGE SCALE GENOMIC DNA]</scope>
    <source>
        <strain evidence="13">PL17</strain>
    </source>
</reference>
<evidence type="ECO:0000256" key="9">
    <source>
        <dbReference type="SAM" id="MobiDB-lite"/>
    </source>
</evidence>
<dbReference type="Pfam" id="PF22590">
    <property type="entry name" value="Cas3-like_C_2"/>
    <property type="match status" value="1"/>
</dbReference>
<keyword evidence="3" id="KW-0479">Metal-binding</keyword>
<dbReference type="Gene3D" id="1.10.3210.30">
    <property type="match status" value="1"/>
</dbReference>
<name>A0A6M5YYP9_9BACT</name>
<comment type="similarity">
    <text evidence="1">In the N-terminal section; belongs to the CRISPR-associated nuclease Cas3-HD family.</text>
</comment>
<dbReference type="NCBIfam" id="TIGR02621">
    <property type="entry name" value="cas3_GSU0051"/>
    <property type="match status" value="1"/>
</dbReference>
<keyword evidence="7" id="KW-0067">ATP-binding</keyword>
<feature type="domain" description="HD Cas3-type" evidence="11">
    <location>
        <begin position="732"/>
        <end position="932"/>
    </location>
</feature>
<evidence type="ECO:0000256" key="1">
    <source>
        <dbReference type="ARBA" id="ARBA00006847"/>
    </source>
</evidence>
<evidence type="ECO:0000313" key="13">
    <source>
        <dbReference type="Proteomes" id="UP000503447"/>
    </source>
</evidence>
<keyword evidence="8" id="KW-0051">Antiviral defense</keyword>
<comment type="similarity">
    <text evidence="2">In the central section; belongs to the CRISPR-associated helicase Cas3 family.</text>
</comment>
<evidence type="ECO:0000259" key="10">
    <source>
        <dbReference type="PROSITE" id="PS51192"/>
    </source>
</evidence>
<dbReference type="InterPro" id="IPR027417">
    <property type="entry name" value="P-loop_NTPase"/>
</dbReference>
<sequence>MSPPTPSQFEAFYTAVHGFAPFPWQKRLAARVCGGAWPRAIALPTAAGKTACIDIAVFALACGAKAAPRRIFFVVDRRIVVDQAYEHAKKLAKVLDAAKSGILKEVAESLRGLTHEVDARPLDVYALRGGMYRESAWARSPLQPTVIASTVDQVGSRLLFRGYGVSDSMKPVHAGLVGNDSLILLDEAHCARPFDQTMQAIEKYREWGEKYDAPFKFVSITATPSGGLPEAQIERAAAEDLTHPVLGARIRASKPARLVVAEKARGKSFKQWGKPLVETLMQHAKELAAPDGCVGIIVNRVATARELAKQLGPDAVLLTGRMRPLDRDRIFEEKLQPLLSGASGARPKFVVGTQCLECGADFDFHALVTECASLDALRQRFGRLNRIAARPSAKAVIVVRADQTEPAEKEADRDPVYDNALANTWKWLRGDPAAPRAEFDFGVSAMSEMLRGISEEGVSELNAPAPDAPVLFPAHLDCWVQTHPIPTPEPDPALFLHGPKKSGQPDVQVVFRADLGEDATKWAEIVGLCPPSSSEAVAVPVGVFRKWMAGEHAEDETADLEGGTVPESEEDDQESQPRHALRWRGPEEGEEKTKVVLAPKDVTPNDTYVLPCSAPGAAGLGDFPPGEIADYAEEAFQRSRDKALLRLPGLVIPDDADKAEETALVSSALQAALTDDPPEWRKRAVAYFTDPKFAKRREIDRHPLGGFVISGKNRLFQFDPTYLDDSEPAESFRGAAVPLEAHSQGVAGYAARFARGCGLDVALFTQAGLWHDLGKLDPRFQAMLRQCSPRTAAIGEPLAKSAKSPRTKRERDEAREVHKYPVGARHELLSAVLVAAKVGSDEVDDLLLHLIATHHGFARPFTGAVDDPATDADANRPFAPTLFAEAFPLIPYRQQAREWNAELPERFWRVVRKYGWWGAAYHEAVFRLADHAQSAAEQDRDATPPPIATTWVELPAKAVRAEWHALPLTGLDGANPLAFLAALGTLVVCDQLARGPEPPAWLNGRVALSWGRPLAPAVPVLHLPGPPPAPADVAAFLAGRLARAVEDHASAWVVDMLERGLRKGATRDFSVIKRHAVPPRPADRHRLDWVTALSCESALGADSQLQTVRCDYLIGNLKSLLAGTAAGHLRRTLFDPWDYADGLSNQSLHWEPGEDRRHAYQWHQPNGDPTRKRRGGMLGANRLALEAWLLFPSFPDGDERVRTRGFRGNRAGSTFWLWPLWRSRLTPDGVASILSVPNLASAAAGADSLRGLGVTAVYRSRRILVGKTPNLTPADALV</sequence>
<dbReference type="Pfam" id="PF18019">
    <property type="entry name" value="Cas3_HD"/>
    <property type="match status" value="1"/>
</dbReference>
<evidence type="ECO:0000256" key="7">
    <source>
        <dbReference type="ARBA" id="ARBA00022840"/>
    </source>
</evidence>
<dbReference type="EMBL" id="CP053452">
    <property type="protein sequence ID" value="QJW98353.1"/>
    <property type="molecule type" value="Genomic_DNA"/>
</dbReference>
<dbReference type="InterPro" id="IPR013444">
    <property type="entry name" value="Helicase_Cas3_CRISPR-ass_Anaes"/>
</dbReference>
<evidence type="ECO:0000256" key="6">
    <source>
        <dbReference type="ARBA" id="ARBA00022806"/>
    </source>
</evidence>
<dbReference type="Pfam" id="PF04851">
    <property type="entry name" value="ResIII"/>
    <property type="match status" value="1"/>
</dbReference>
<dbReference type="GO" id="GO:0005524">
    <property type="term" value="F:ATP binding"/>
    <property type="evidence" value="ECO:0007669"/>
    <property type="project" value="UniProtKB-KW"/>
</dbReference>
<dbReference type="SUPFAM" id="SSF109604">
    <property type="entry name" value="HD-domain/PDEase-like"/>
    <property type="match status" value="1"/>
</dbReference>
<dbReference type="InterPro" id="IPR014001">
    <property type="entry name" value="Helicase_ATP-bd"/>
</dbReference>
<dbReference type="GO" id="GO:0046872">
    <property type="term" value="F:metal ion binding"/>
    <property type="evidence" value="ECO:0007669"/>
    <property type="project" value="UniProtKB-KW"/>
</dbReference>
<accession>A0A6M5YYP9</accession>
<feature type="region of interest" description="Disordered" evidence="9">
    <location>
        <begin position="552"/>
        <end position="592"/>
    </location>
</feature>
<dbReference type="InterPro" id="IPR038257">
    <property type="entry name" value="CRISPR-assoc_Cas3_HD_sf"/>
</dbReference>
<dbReference type="GO" id="GO:0004386">
    <property type="term" value="F:helicase activity"/>
    <property type="evidence" value="ECO:0007669"/>
    <property type="project" value="UniProtKB-KW"/>
</dbReference>
<keyword evidence="6" id="KW-0347">Helicase</keyword>
<evidence type="ECO:0000256" key="5">
    <source>
        <dbReference type="ARBA" id="ARBA00022801"/>
    </source>
</evidence>
<dbReference type="AlphaFoldDB" id="A0A6M5YYP9"/>
<dbReference type="Gene3D" id="3.40.50.300">
    <property type="entry name" value="P-loop containing nucleotide triphosphate hydrolases"/>
    <property type="match status" value="2"/>
</dbReference>
<dbReference type="RefSeq" id="WP_171473560.1">
    <property type="nucleotide sequence ID" value="NZ_CP053452.2"/>
</dbReference>
<organism evidence="12 13">
    <name type="scientific">Frigoriglobus tundricola</name>
    <dbReference type="NCBI Taxonomy" id="2774151"/>
    <lineage>
        <taxon>Bacteria</taxon>
        <taxon>Pseudomonadati</taxon>
        <taxon>Planctomycetota</taxon>
        <taxon>Planctomycetia</taxon>
        <taxon>Gemmatales</taxon>
        <taxon>Gemmataceae</taxon>
        <taxon>Frigoriglobus</taxon>
    </lineage>
</organism>
<dbReference type="PROSITE" id="PS51643">
    <property type="entry name" value="HD_CAS3"/>
    <property type="match status" value="1"/>
</dbReference>
<keyword evidence="4" id="KW-0547">Nucleotide-binding</keyword>
<dbReference type="InterPro" id="IPR054712">
    <property type="entry name" value="Cas3-like_dom"/>
</dbReference>